<name>A0AAX2CNK7_9BACI</name>
<dbReference type="Proteomes" id="UP000242164">
    <property type="component" value="Unassembled WGS sequence"/>
</dbReference>
<dbReference type="AlphaFoldDB" id="A0AAX2CNK7"/>
<protein>
    <submittedName>
        <fullName evidence="1">Uncharacterized protein</fullName>
    </submittedName>
</protein>
<reference evidence="1 2" key="1">
    <citation type="submission" date="2016-08" db="EMBL/GenBank/DDBJ databases">
        <authorList>
            <person name="Loux V."/>
            <person name="Rue O."/>
        </authorList>
    </citation>
    <scope>NUCLEOTIDE SEQUENCE [LARGE SCALE GENOMIC DNA]</scope>
    <source>
        <strain evidence="1 2">AFSSA_08CEB44bac</strain>
    </source>
</reference>
<organism evidence="1 2">
    <name type="scientific">Bacillus cytotoxicus</name>
    <dbReference type="NCBI Taxonomy" id="580165"/>
    <lineage>
        <taxon>Bacteria</taxon>
        <taxon>Bacillati</taxon>
        <taxon>Bacillota</taxon>
        <taxon>Bacilli</taxon>
        <taxon>Bacillales</taxon>
        <taxon>Bacillaceae</taxon>
        <taxon>Bacillus</taxon>
        <taxon>Bacillus cereus group</taxon>
    </lineage>
</organism>
<evidence type="ECO:0000313" key="2">
    <source>
        <dbReference type="Proteomes" id="UP000242164"/>
    </source>
</evidence>
<dbReference type="RefSeq" id="WP_087099659.1">
    <property type="nucleotide sequence ID" value="NZ_CP066183.1"/>
</dbReference>
<evidence type="ECO:0000313" key="1">
    <source>
        <dbReference type="EMBL" id="SCM07980.1"/>
    </source>
</evidence>
<comment type="caution">
    <text evidence="1">The sequence shown here is derived from an EMBL/GenBank/DDBJ whole genome shotgun (WGS) entry which is preliminary data.</text>
</comment>
<proteinExistence type="predicted"/>
<accession>A0AAX2CNK7</accession>
<gene>
    <name evidence="1" type="ORF">BCB44BAC_04507</name>
</gene>
<dbReference type="EMBL" id="FMIK01000065">
    <property type="protein sequence ID" value="SCM07980.1"/>
    <property type="molecule type" value="Genomic_DNA"/>
</dbReference>
<sequence>MKSLYKFRVYTIFPQWRCEHIVEKENETMAKYHYYNQMKKLGYIDMPFEIFKGFIVCEYKDVVDISTLFGKEEPFQKMCRYRKIHFAKRGMRVEVQGKMGTIVGNCKNDLFIVLDGNPHKFRFHPHWEIVYFDEQGNIIKDFRKGVYAQ</sequence>